<comment type="caution">
    <text evidence="1">The sequence shown here is derived from an EMBL/GenBank/DDBJ whole genome shotgun (WGS) entry which is preliminary data.</text>
</comment>
<name>A0A9D2D955_9FIRM</name>
<gene>
    <name evidence="1" type="ORF">H9817_01900</name>
</gene>
<reference evidence="1" key="1">
    <citation type="journal article" date="2021" name="PeerJ">
        <title>Extensive microbial diversity within the chicken gut microbiome revealed by metagenomics and culture.</title>
        <authorList>
            <person name="Gilroy R."/>
            <person name="Ravi A."/>
            <person name="Getino M."/>
            <person name="Pursley I."/>
            <person name="Horton D.L."/>
            <person name="Alikhan N.F."/>
            <person name="Baker D."/>
            <person name="Gharbi K."/>
            <person name="Hall N."/>
            <person name="Watson M."/>
            <person name="Adriaenssens E.M."/>
            <person name="Foster-Nyarko E."/>
            <person name="Jarju S."/>
            <person name="Secka A."/>
            <person name="Antonio M."/>
            <person name="Oren A."/>
            <person name="Chaudhuri R.R."/>
            <person name="La Ragione R."/>
            <person name="Hildebrand F."/>
            <person name="Pallen M.J."/>
        </authorList>
    </citation>
    <scope>NUCLEOTIDE SEQUENCE</scope>
    <source>
        <strain evidence="1">ChiGjej1B1-13045</strain>
    </source>
</reference>
<proteinExistence type="predicted"/>
<dbReference type="EMBL" id="DXCD01000051">
    <property type="protein sequence ID" value="HIZ12668.1"/>
    <property type="molecule type" value="Genomic_DNA"/>
</dbReference>
<dbReference type="AlphaFoldDB" id="A0A9D2D955"/>
<dbReference type="Proteomes" id="UP000824017">
    <property type="component" value="Unassembled WGS sequence"/>
</dbReference>
<evidence type="ECO:0000313" key="1">
    <source>
        <dbReference type="EMBL" id="HIZ12668.1"/>
    </source>
</evidence>
<reference evidence="1" key="2">
    <citation type="submission" date="2021-04" db="EMBL/GenBank/DDBJ databases">
        <authorList>
            <person name="Gilroy R."/>
        </authorList>
    </citation>
    <scope>NUCLEOTIDE SEQUENCE</scope>
    <source>
        <strain evidence="1">ChiGjej1B1-13045</strain>
    </source>
</reference>
<protein>
    <submittedName>
        <fullName evidence="1">Uncharacterized protein</fullName>
    </submittedName>
</protein>
<sequence>MGYRVSEQEEIMGMVKNGDCGDVLYKLDKGQVKRFPSGFVSRLILELIPRNTKISKDLAEMLLQYGKLDWSERDDDGRLIHAVMIRHGRLDLAVKAIAGLRRKDARDPELSSVWAGLLWWFLDKHQRTAAMAMLRKGVMQYMDDNERERALKKLLSYHDISLVECACRYIHAVPAELLCMPETLSERQFMRELLNRFTKRIVISGNEEKLWELALECEAANMAEYLLKKTKAYQYLRRLAAGSDEMFEMLLKVRCRGVLDDVKREVLIGALESGSWKKRFDMLVHKGWKKSSQNRKEDILLAEDYAGRIEKKRYGSGRTRRLEQVNDKSRLRFVQGYEQEKEEKKTRRFR</sequence>
<accession>A0A9D2D955</accession>
<organism evidence="1 2">
    <name type="scientific">Candidatus Mediterraneibacter stercorigallinarum</name>
    <dbReference type="NCBI Taxonomy" id="2838686"/>
    <lineage>
        <taxon>Bacteria</taxon>
        <taxon>Bacillati</taxon>
        <taxon>Bacillota</taxon>
        <taxon>Clostridia</taxon>
        <taxon>Lachnospirales</taxon>
        <taxon>Lachnospiraceae</taxon>
        <taxon>Mediterraneibacter</taxon>
    </lineage>
</organism>
<evidence type="ECO:0000313" key="2">
    <source>
        <dbReference type="Proteomes" id="UP000824017"/>
    </source>
</evidence>